<reference evidence="2" key="2">
    <citation type="submission" date="2023-05" db="EMBL/GenBank/DDBJ databases">
        <authorList>
            <consortium name="Lawrence Berkeley National Laboratory"/>
            <person name="Steindorff A."/>
            <person name="Hensen N."/>
            <person name="Bonometti L."/>
            <person name="Westerberg I."/>
            <person name="Brannstrom I.O."/>
            <person name="Guillou S."/>
            <person name="Cros-Aarteil S."/>
            <person name="Calhoun S."/>
            <person name="Haridas S."/>
            <person name="Kuo A."/>
            <person name="Mondo S."/>
            <person name="Pangilinan J."/>
            <person name="Riley R."/>
            <person name="Labutti K."/>
            <person name="Andreopoulos B."/>
            <person name="Lipzen A."/>
            <person name="Chen C."/>
            <person name="Yanf M."/>
            <person name="Daum C."/>
            <person name="Ng V."/>
            <person name="Clum A."/>
            <person name="Ohm R."/>
            <person name="Martin F."/>
            <person name="Silar P."/>
            <person name="Natvig D."/>
            <person name="Lalanne C."/>
            <person name="Gautier V."/>
            <person name="Ament-Velasquez S.L."/>
            <person name="Kruys A."/>
            <person name="Hutchinson M.I."/>
            <person name="Powell A.J."/>
            <person name="Barry K."/>
            <person name="Miller A.N."/>
            <person name="Grigoriev I.V."/>
            <person name="Debuchy R."/>
            <person name="Gladieux P."/>
            <person name="Thoren M.H."/>
            <person name="Johannesson H."/>
        </authorList>
    </citation>
    <scope>NUCLEOTIDE SEQUENCE</scope>
    <source>
        <strain evidence="2">CBS 731.68</strain>
    </source>
</reference>
<dbReference type="RefSeq" id="XP_062646692.1">
    <property type="nucleotide sequence ID" value="XM_062789055.1"/>
</dbReference>
<evidence type="ECO:0000256" key="1">
    <source>
        <dbReference type="SAM" id="MobiDB-lite"/>
    </source>
</evidence>
<name>A0AAN6TZB7_9PEZI</name>
<proteinExistence type="predicted"/>
<dbReference type="EMBL" id="MU853230">
    <property type="protein sequence ID" value="KAK4122921.1"/>
    <property type="molecule type" value="Genomic_DNA"/>
</dbReference>
<feature type="region of interest" description="Disordered" evidence="1">
    <location>
        <begin position="254"/>
        <end position="295"/>
    </location>
</feature>
<sequence>MASGFNRDEPWSLRNLRAPEYAHSQASSLGSGIGPRWAPSVTSSDQLSERDGSEYDDAQSEYRTASTVTSQFTMRSAPPPSIFSSRDGATSSAGQSSAPSLGGPRVPIMGLFDNPAFAPRRPDQILWCEFARLMNCHATFSLDDEIGWIQHHINHLRDTYPRELMCWFCDYHPFVAWHYPEDGFANFEERMQHVRGHILSDHRLTNRAMRRDLHMVAHLYHHGLLSAEEYKAAMEYDETPAAFRLPGSHSSSLLHRPSIGYQPAAPRERQQYHDLDREERRRQRERQGRNHGKRR</sequence>
<protein>
    <submittedName>
        <fullName evidence="2">Uncharacterized protein</fullName>
    </submittedName>
</protein>
<evidence type="ECO:0000313" key="2">
    <source>
        <dbReference type="EMBL" id="KAK4122921.1"/>
    </source>
</evidence>
<reference evidence="2" key="1">
    <citation type="journal article" date="2023" name="Mol. Phylogenet. Evol.">
        <title>Genome-scale phylogeny and comparative genomics of the fungal order Sordariales.</title>
        <authorList>
            <person name="Hensen N."/>
            <person name="Bonometti L."/>
            <person name="Westerberg I."/>
            <person name="Brannstrom I.O."/>
            <person name="Guillou S."/>
            <person name="Cros-Aarteil S."/>
            <person name="Calhoun S."/>
            <person name="Haridas S."/>
            <person name="Kuo A."/>
            <person name="Mondo S."/>
            <person name="Pangilinan J."/>
            <person name="Riley R."/>
            <person name="LaButti K."/>
            <person name="Andreopoulos B."/>
            <person name="Lipzen A."/>
            <person name="Chen C."/>
            <person name="Yan M."/>
            <person name="Daum C."/>
            <person name="Ng V."/>
            <person name="Clum A."/>
            <person name="Steindorff A."/>
            <person name="Ohm R.A."/>
            <person name="Martin F."/>
            <person name="Silar P."/>
            <person name="Natvig D.O."/>
            <person name="Lalanne C."/>
            <person name="Gautier V."/>
            <person name="Ament-Velasquez S.L."/>
            <person name="Kruys A."/>
            <person name="Hutchinson M.I."/>
            <person name="Powell A.J."/>
            <person name="Barry K."/>
            <person name="Miller A.N."/>
            <person name="Grigoriev I.V."/>
            <person name="Debuchy R."/>
            <person name="Gladieux P."/>
            <person name="Hiltunen Thoren M."/>
            <person name="Johannesson H."/>
        </authorList>
    </citation>
    <scope>NUCLEOTIDE SEQUENCE</scope>
    <source>
        <strain evidence="2">CBS 731.68</strain>
    </source>
</reference>
<feature type="compositionally biased region" description="Basic and acidic residues" evidence="1">
    <location>
        <begin position="266"/>
        <end position="288"/>
    </location>
</feature>
<feature type="compositionally biased region" description="Polar residues" evidence="1">
    <location>
        <begin position="82"/>
        <end position="99"/>
    </location>
</feature>
<accession>A0AAN6TZB7</accession>
<evidence type="ECO:0000313" key="3">
    <source>
        <dbReference type="Proteomes" id="UP001302602"/>
    </source>
</evidence>
<comment type="caution">
    <text evidence="2">The sequence shown here is derived from an EMBL/GenBank/DDBJ whole genome shotgun (WGS) entry which is preliminary data.</text>
</comment>
<keyword evidence="3" id="KW-1185">Reference proteome</keyword>
<dbReference type="Proteomes" id="UP001302602">
    <property type="component" value="Unassembled WGS sequence"/>
</dbReference>
<dbReference type="GeneID" id="87825825"/>
<gene>
    <name evidence="2" type="ORF">N657DRAFT_574833</name>
</gene>
<dbReference type="AlphaFoldDB" id="A0AAN6TZB7"/>
<feature type="compositionally biased region" description="Polar residues" evidence="1">
    <location>
        <begin position="61"/>
        <end position="74"/>
    </location>
</feature>
<feature type="region of interest" description="Disordered" evidence="1">
    <location>
        <begin position="22"/>
        <end position="102"/>
    </location>
</feature>
<organism evidence="2 3">
    <name type="scientific">Parathielavia appendiculata</name>
    <dbReference type="NCBI Taxonomy" id="2587402"/>
    <lineage>
        <taxon>Eukaryota</taxon>
        <taxon>Fungi</taxon>
        <taxon>Dikarya</taxon>
        <taxon>Ascomycota</taxon>
        <taxon>Pezizomycotina</taxon>
        <taxon>Sordariomycetes</taxon>
        <taxon>Sordariomycetidae</taxon>
        <taxon>Sordariales</taxon>
        <taxon>Chaetomiaceae</taxon>
        <taxon>Parathielavia</taxon>
    </lineage>
</organism>